<feature type="repeat" description="PPR" evidence="3">
    <location>
        <begin position="391"/>
        <end position="425"/>
    </location>
</feature>
<dbReference type="AlphaFoldDB" id="A0AAN9QG98"/>
<gene>
    <name evidence="6" type="ORF">VNO77_24463</name>
</gene>
<dbReference type="Pfam" id="PF01535">
    <property type="entry name" value="PPR"/>
    <property type="match status" value="1"/>
</dbReference>
<keyword evidence="4" id="KW-0503">Monooxygenase</keyword>
<evidence type="ECO:0000256" key="4">
    <source>
        <dbReference type="RuleBase" id="RU000461"/>
    </source>
</evidence>
<feature type="repeat" description="PPR" evidence="3">
    <location>
        <begin position="468"/>
        <end position="502"/>
    </location>
</feature>
<evidence type="ECO:0000256" key="1">
    <source>
        <dbReference type="ARBA" id="ARBA00007626"/>
    </source>
</evidence>
<protein>
    <recommendedName>
        <fullName evidence="8">Pentatricopeptide repeat-containing protein PNM1, mitochondrial</fullName>
    </recommendedName>
</protein>
<dbReference type="Pfam" id="PF13041">
    <property type="entry name" value="PPR_2"/>
    <property type="match status" value="2"/>
</dbReference>
<dbReference type="PROSITE" id="PS51375">
    <property type="entry name" value="PPR"/>
    <property type="match status" value="4"/>
</dbReference>
<accession>A0AAN9QG98</accession>
<evidence type="ECO:0000256" key="3">
    <source>
        <dbReference type="PROSITE-ProRule" id="PRU00708"/>
    </source>
</evidence>
<reference evidence="6 7" key="1">
    <citation type="submission" date="2024-01" db="EMBL/GenBank/DDBJ databases">
        <title>The genomes of 5 underutilized Papilionoideae crops provide insights into root nodulation and disease resistanc.</title>
        <authorList>
            <person name="Jiang F."/>
        </authorList>
    </citation>
    <scope>NUCLEOTIDE SEQUENCE [LARGE SCALE GENOMIC DNA]</scope>
    <source>
        <strain evidence="6">LVBAO_FW01</strain>
        <tissue evidence="6">Leaves</tissue>
    </source>
</reference>
<dbReference type="InterPro" id="IPR002885">
    <property type="entry name" value="PPR_rpt"/>
</dbReference>
<dbReference type="InterPro" id="IPR001128">
    <property type="entry name" value="Cyt_P450"/>
</dbReference>
<dbReference type="PANTHER" id="PTHR47941">
    <property type="entry name" value="PENTATRICOPEPTIDE REPEAT-CONTAINING PROTEIN 3, MITOCHONDRIAL"/>
    <property type="match status" value="1"/>
</dbReference>
<dbReference type="InterPro" id="IPR017972">
    <property type="entry name" value="Cyt_P450_CS"/>
</dbReference>
<sequence>MHSPGPLLSWARLAIHDIHIGHHFIPAGTIAMVNMLAPFNSGRKVCPGKTMGLATVKLWFAAFLQNFKWRPCDSGVDLSECLKLSPEMGRSLVSNVIVKSTRNGGPMPCPIQLAHVTVATFTLKVVPPHSSCSSSNSETLKMPPLASLQLRRHLLQSFRSRSLSFISSYQIENPPSFSQQSSSNLLSHFQSPTLFTPSSLFITRHFSLEPSTPTQTNSEDPDPIAHSLSSELLKDPNSDPLSVSQRLHLSFSHITPTPNLVLQTLNHSPEAGRTVLGFHQWLASNPKFTHSDDTLSYFVDYFGRRKDFKATHDVLTGGGAGPKTLASAIDRLVRAGRTNQAVQFFERMEKDYGLKRDRGSLKLVVEKLCAKGFASCAEKMVKDLAREFFPDEATCDLLIKAWCVNGKLDEARRLAGEMYRGGFEIGVEAYNAMLDCVCKLCREKDPFRLHSEAEEVLVEMEHHGVPRNVETFNVLITNLCKIRKTEDALSLFHRMGEWGCYPNETTFLVLIRSLYQAARLEEGDEMIDRMKSAGYGGFLDKKAYYQFLKILCGIERVDHALKVFGMMKGDGCEPGVRTYDLLMGKLGAHNRIDKANALFNEAQSRGLPVMLKEYAVDPRYLKKKKVKVVKGEKKRETLPEKMARKRRRLKQIRLSFVKKPKRVMGRPS</sequence>
<evidence type="ECO:0000313" key="6">
    <source>
        <dbReference type="EMBL" id="KAK7330273.1"/>
    </source>
</evidence>
<dbReference type="EMBL" id="JAYMYQ010000005">
    <property type="protein sequence ID" value="KAK7330273.1"/>
    <property type="molecule type" value="Genomic_DNA"/>
</dbReference>
<feature type="region of interest" description="Disordered" evidence="5">
    <location>
        <begin position="210"/>
        <end position="231"/>
    </location>
</feature>
<evidence type="ECO:0000313" key="7">
    <source>
        <dbReference type="Proteomes" id="UP001367508"/>
    </source>
</evidence>
<evidence type="ECO:0000256" key="2">
    <source>
        <dbReference type="ARBA" id="ARBA00022737"/>
    </source>
</evidence>
<dbReference type="InterPro" id="IPR011990">
    <property type="entry name" value="TPR-like_helical_dom_sf"/>
</dbReference>
<name>A0AAN9QG98_CANGL</name>
<dbReference type="GO" id="GO:0016705">
    <property type="term" value="F:oxidoreductase activity, acting on paired donors, with incorporation or reduction of molecular oxygen"/>
    <property type="evidence" value="ECO:0007669"/>
    <property type="project" value="InterPro"/>
</dbReference>
<dbReference type="Pfam" id="PF13812">
    <property type="entry name" value="PPR_3"/>
    <property type="match status" value="1"/>
</dbReference>
<dbReference type="Gene3D" id="1.10.630.10">
    <property type="entry name" value="Cytochrome P450"/>
    <property type="match status" value="1"/>
</dbReference>
<dbReference type="Proteomes" id="UP001367508">
    <property type="component" value="Unassembled WGS sequence"/>
</dbReference>
<evidence type="ECO:0000256" key="5">
    <source>
        <dbReference type="SAM" id="MobiDB-lite"/>
    </source>
</evidence>
<dbReference type="GO" id="GO:0005506">
    <property type="term" value="F:iron ion binding"/>
    <property type="evidence" value="ECO:0007669"/>
    <property type="project" value="InterPro"/>
</dbReference>
<dbReference type="InterPro" id="IPR036396">
    <property type="entry name" value="Cyt_P450_sf"/>
</dbReference>
<evidence type="ECO:0008006" key="8">
    <source>
        <dbReference type="Google" id="ProtNLM"/>
    </source>
</evidence>
<dbReference type="SUPFAM" id="SSF48264">
    <property type="entry name" value="Cytochrome P450"/>
    <property type="match status" value="1"/>
</dbReference>
<dbReference type="Pfam" id="PF00067">
    <property type="entry name" value="p450"/>
    <property type="match status" value="1"/>
</dbReference>
<keyword evidence="2" id="KW-0677">Repeat</keyword>
<keyword evidence="4" id="KW-0560">Oxidoreductase</keyword>
<feature type="repeat" description="PPR" evidence="3">
    <location>
        <begin position="540"/>
        <end position="574"/>
    </location>
</feature>
<dbReference type="FunFam" id="1.25.40.10:FF:000398">
    <property type="entry name" value="pentatricopeptide repeat-containing protein PNM1, mitochondrial"/>
    <property type="match status" value="1"/>
</dbReference>
<keyword evidence="4" id="KW-0349">Heme</keyword>
<feature type="repeat" description="PPR" evidence="3">
    <location>
        <begin position="503"/>
        <end position="537"/>
    </location>
</feature>
<organism evidence="6 7">
    <name type="scientific">Canavalia gladiata</name>
    <name type="common">Sword bean</name>
    <name type="synonym">Dolichos gladiatus</name>
    <dbReference type="NCBI Taxonomy" id="3824"/>
    <lineage>
        <taxon>Eukaryota</taxon>
        <taxon>Viridiplantae</taxon>
        <taxon>Streptophyta</taxon>
        <taxon>Embryophyta</taxon>
        <taxon>Tracheophyta</taxon>
        <taxon>Spermatophyta</taxon>
        <taxon>Magnoliopsida</taxon>
        <taxon>eudicotyledons</taxon>
        <taxon>Gunneridae</taxon>
        <taxon>Pentapetalae</taxon>
        <taxon>rosids</taxon>
        <taxon>fabids</taxon>
        <taxon>Fabales</taxon>
        <taxon>Fabaceae</taxon>
        <taxon>Papilionoideae</taxon>
        <taxon>50 kb inversion clade</taxon>
        <taxon>NPAAA clade</taxon>
        <taxon>indigoferoid/millettioid clade</taxon>
        <taxon>Phaseoleae</taxon>
        <taxon>Canavalia</taxon>
    </lineage>
</organism>
<dbReference type="GO" id="GO:0004497">
    <property type="term" value="F:monooxygenase activity"/>
    <property type="evidence" value="ECO:0007669"/>
    <property type="project" value="UniProtKB-KW"/>
</dbReference>
<dbReference type="GO" id="GO:0020037">
    <property type="term" value="F:heme binding"/>
    <property type="evidence" value="ECO:0007669"/>
    <property type="project" value="InterPro"/>
</dbReference>
<dbReference type="Gene3D" id="1.25.40.10">
    <property type="entry name" value="Tetratricopeptide repeat domain"/>
    <property type="match status" value="3"/>
</dbReference>
<proteinExistence type="inferred from homology"/>
<dbReference type="PROSITE" id="PS00086">
    <property type="entry name" value="CYTOCHROME_P450"/>
    <property type="match status" value="1"/>
</dbReference>
<keyword evidence="4" id="KW-0408">Iron</keyword>
<comment type="caution">
    <text evidence="6">The sequence shown here is derived from an EMBL/GenBank/DDBJ whole genome shotgun (WGS) entry which is preliminary data.</text>
</comment>
<keyword evidence="7" id="KW-1185">Reference proteome</keyword>
<comment type="similarity">
    <text evidence="4">Belongs to the cytochrome P450 family.</text>
</comment>
<dbReference type="NCBIfam" id="TIGR00756">
    <property type="entry name" value="PPR"/>
    <property type="match status" value="2"/>
</dbReference>
<dbReference type="FunFam" id="1.25.40.10:FF:000897">
    <property type="entry name" value="Pentatricopeptide repeat-containing protein PNM1, mitochondrial"/>
    <property type="match status" value="1"/>
</dbReference>
<keyword evidence="4" id="KW-0479">Metal-binding</keyword>
<comment type="similarity">
    <text evidence="1">Belongs to the PPR family. P subfamily.</text>
</comment>